<keyword evidence="1" id="KW-1133">Transmembrane helix</keyword>
<feature type="transmembrane region" description="Helical" evidence="1">
    <location>
        <begin position="262"/>
        <end position="280"/>
    </location>
</feature>
<name>A0AA39CN85_9EURO</name>
<dbReference type="Proteomes" id="UP001172673">
    <property type="component" value="Unassembled WGS sequence"/>
</dbReference>
<gene>
    <name evidence="2" type="ORF">H2200_002154</name>
</gene>
<evidence type="ECO:0000256" key="1">
    <source>
        <dbReference type="SAM" id="Phobius"/>
    </source>
</evidence>
<keyword evidence="1" id="KW-0812">Transmembrane</keyword>
<dbReference type="Pfam" id="PF17784">
    <property type="entry name" value="Sulfotransfer_4"/>
    <property type="match status" value="1"/>
</dbReference>
<sequence length="283" mass="32549">MSRAIDRLPDPPPAAPTPKIIVASCSRTATLGLYQAFKILGYRPYHLYELSMIGGETHWQIMIQGMNAVHNRFSSGHLQPRYTKKEFDKWLTGYDTIVEIPSYFDMEFLEAYVSDPEVKFVLTERTPESWARSFNTFIGGIVKGIETPPLNILRHFNRDLNYFCVMNLDAYNLWADHTRPGEPENEAALMRNYERYIRDVKRTVPAERMLVVKLEDGLGWEQICPFLGKEVPKGVAYPRGVEQEELKNEWLKPRLIEATVKLVLTVALVTAAGVGLWKWIKAR</sequence>
<evidence type="ECO:0000313" key="3">
    <source>
        <dbReference type="Proteomes" id="UP001172673"/>
    </source>
</evidence>
<protein>
    <recommendedName>
        <fullName evidence="4">NAD dependent epimerase/dehydratase</fullName>
    </recommendedName>
</protein>
<proteinExistence type="predicted"/>
<evidence type="ECO:0008006" key="4">
    <source>
        <dbReference type="Google" id="ProtNLM"/>
    </source>
</evidence>
<dbReference type="EMBL" id="JAPDRK010000003">
    <property type="protein sequence ID" value="KAJ9614018.1"/>
    <property type="molecule type" value="Genomic_DNA"/>
</dbReference>
<accession>A0AA39CN85</accession>
<dbReference type="SUPFAM" id="SSF52540">
    <property type="entry name" value="P-loop containing nucleoside triphosphate hydrolases"/>
    <property type="match status" value="1"/>
</dbReference>
<dbReference type="PANTHER" id="PTHR36978:SF4">
    <property type="entry name" value="P-LOOP CONTAINING NUCLEOSIDE TRIPHOSPHATE HYDROLASE PROTEIN"/>
    <property type="match status" value="1"/>
</dbReference>
<reference evidence="2" key="1">
    <citation type="submission" date="2022-10" db="EMBL/GenBank/DDBJ databases">
        <title>Culturing micro-colonial fungi from biological soil crusts in the Mojave desert and describing Neophaeococcomyces mojavensis, and introducing the new genera and species Taxawa tesnikishii.</title>
        <authorList>
            <person name="Kurbessoian T."/>
            <person name="Stajich J.E."/>
        </authorList>
    </citation>
    <scope>NUCLEOTIDE SEQUENCE</scope>
    <source>
        <strain evidence="2">TK_41</strain>
    </source>
</reference>
<evidence type="ECO:0000313" key="2">
    <source>
        <dbReference type="EMBL" id="KAJ9614018.1"/>
    </source>
</evidence>
<keyword evidence="1" id="KW-0472">Membrane</keyword>
<dbReference type="Gene3D" id="3.40.50.300">
    <property type="entry name" value="P-loop containing nucleotide triphosphate hydrolases"/>
    <property type="match status" value="1"/>
</dbReference>
<dbReference type="PANTHER" id="PTHR36978">
    <property type="entry name" value="P-LOOP CONTAINING NUCLEOTIDE TRIPHOSPHATE HYDROLASE"/>
    <property type="match status" value="1"/>
</dbReference>
<dbReference type="InterPro" id="IPR040632">
    <property type="entry name" value="Sulfotransfer_4"/>
</dbReference>
<dbReference type="AlphaFoldDB" id="A0AA39CN85"/>
<keyword evidence="3" id="KW-1185">Reference proteome</keyword>
<organism evidence="2 3">
    <name type="scientific">Cladophialophora chaetospira</name>
    <dbReference type="NCBI Taxonomy" id="386627"/>
    <lineage>
        <taxon>Eukaryota</taxon>
        <taxon>Fungi</taxon>
        <taxon>Dikarya</taxon>
        <taxon>Ascomycota</taxon>
        <taxon>Pezizomycotina</taxon>
        <taxon>Eurotiomycetes</taxon>
        <taxon>Chaetothyriomycetidae</taxon>
        <taxon>Chaetothyriales</taxon>
        <taxon>Herpotrichiellaceae</taxon>
        <taxon>Cladophialophora</taxon>
    </lineage>
</organism>
<dbReference type="InterPro" id="IPR027417">
    <property type="entry name" value="P-loop_NTPase"/>
</dbReference>
<comment type="caution">
    <text evidence="2">The sequence shown here is derived from an EMBL/GenBank/DDBJ whole genome shotgun (WGS) entry which is preliminary data.</text>
</comment>